<evidence type="ECO:0000256" key="1">
    <source>
        <dbReference type="ARBA" id="ARBA00006644"/>
    </source>
</evidence>
<reference evidence="5" key="1">
    <citation type="submission" date="2021-05" db="EMBL/GenBank/DDBJ databases">
        <title>The genome of the haptophyte Pavlova lutheri (Diacronema luteri, Pavlovales) - a model for lipid biosynthesis in eukaryotic algae.</title>
        <authorList>
            <person name="Hulatt C.J."/>
            <person name="Posewitz M.C."/>
        </authorList>
    </citation>
    <scope>NUCLEOTIDE SEQUENCE</scope>
    <source>
        <strain evidence="5">NIVA-4/92</strain>
    </source>
</reference>
<comment type="caution">
    <text evidence="5">The sequence shown here is derived from an EMBL/GenBank/DDBJ whole genome shotgun (WGS) entry which is preliminary data.</text>
</comment>
<dbReference type="GO" id="GO:0003723">
    <property type="term" value="F:RNA binding"/>
    <property type="evidence" value="ECO:0007669"/>
    <property type="project" value="TreeGrafter"/>
</dbReference>
<organism evidence="5 6">
    <name type="scientific">Diacronema lutheri</name>
    <name type="common">Unicellular marine alga</name>
    <name type="synonym">Monochrysis lutheri</name>
    <dbReference type="NCBI Taxonomy" id="2081491"/>
    <lineage>
        <taxon>Eukaryota</taxon>
        <taxon>Haptista</taxon>
        <taxon>Haptophyta</taxon>
        <taxon>Pavlovophyceae</taxon>
        <taxon>Pavlovales</taxon>
        <taxon>Pavlovaceae</taxon>
        <taxon>Diacronema</taxon>
    </lineage>
</organism>
<feature type="region of interest" description="Disordered" evidence="4">
    <location>
        <begin position="124"/>
        <end position="183"/>
    </location>
</feature>
<feature type="compositionally biased region" description="Low complexity" evidence="4">
    <location>
        <begin position="124"/>
        <end position="135"/>
    </location>
</feature>
<dbReference type="Pfam" id="PF04889">
    <property type="entry name" value="Cwf_Cwc_15"/>
    <property type="match status" value="1"/>
</dbReference>
<keyword evidence="3" id="KW-0508">mRNA splicing</keyword>
<dbReference type="GO" id="GO:0071013">
    <property type="term" value="C:catalytic step 2 spliceosome"/>
    <property type="evidence" value="ECO:0007669"/>
    <property type="project" value="TreeGrafter"/>
</dbReference>
<evidence type="ECO:0000313" key="6">
    <source>
        <dbReference type="Proteomes" id="UP000751190"/>
    </source>
</evidence>
<dbReference type="Proteomes" id="UP000751190">
    <property type="component" value="Unassembled WGS sequence"/>
</dbReference>
<evidence type="ECO:0000256" key="2">
    <source>
        <dbReference type="ARBA" id="ARBA00022664"/>
    </source>
</evidence>
<dbReference type="InterPro" id="IPR006973">
    <property type="entry name" value="Cwf_Cwc_15"/>
</dbReference>
<name>A0A8J5XCJ0_DIALT</name>
<feature type="compositionally biased region" description="Acidic residues" evidence="4">
    <location>
        <begin position="163"/>
        <end position="183"/>
    </location>
</feature>
<dbReference type="EMBL" id="JAGTXO010000056">
    <property type="protein sequence ID" value="KAG8458192.1"/>
    <property type="molecule type" value="Genomic_DNA"/>
</dbReference>
<keyword evidence="2" id="KW-0507">mRNA processing</keyword>
<keyword evidence="6" id="KW-1185">Reference proteome</keyword>
<evidence type="ECO:0000313" key="5">
    <source>
        <dbReference type="EMBL" id="KAG8458192.1"/>
    </source>
</evidence>
<feature type="region of interest" description="Disordered" evidence="4">
    <location>
        <begin position="1"/>
        <end position="84"/>
    </location>
</feature>
<protein>
    <recommendedName>
        <fullName evidence="7">Cwf15/Cwc15 cell cycle control protein</fullName>
    </recommendedName>
</protein>
<dbReference type="OrthoDB" id="30179at2759"/>
<dbReference type="OMA" id="ERIWMEN"/>
<dbReference type="AlphaFoldDB" id="A0A8J5XCJ0"/>
<evidence type="ECO:0000256" key="4">
    <source>
        <dbReference type="SAM" id="MobiDB-lite"/>
    </source>
</evidence>
<gene>
    <name evidence="5" type="ORF">KFE25_011723</name>
</gene>
<dbReference type="GO" id="GO:0045292">
    <property type="term" value="P:mRNA cis splicing, via spliceosome"/>
    <property type="evidence" value="ECO:0007669"/>
    <property type="project" value="TreeGrafter"/>
</dbReference>
<proteinExistence type="inferred from homology"/>
<evidence type="ECO:0008006" key="7">
    <source>
        <dbReference type="Google" id="ProtNLM"/>
    </source>
</evidence>
<dbReference type="PANTHER" id="PTHR12718">
    <property type="entry name" value="CELL CYCLE CONTROL PROTEIN CWF15"/>
    <property type="match status" value="1"/>
</dbReference>
<accession>A0A8J5XCJ0</accession>
<dbReference type="PANTHER" id="PTHR12718:SF2">
    <property type="entry name" value="SPLICEOSOME-ASSOCIATED PROTEIN CWC15 HOMOLOG"/>
    <property type="match status" value="1"/>
</dbReference>
<feature type="compositionally biased region" description="Basic and acidic residues" evidence="4">
    <location>
        <begin position="55"/>
        <end position="67"/>
    </location>
</feature>
<comment type="similarity">
    <text evidence="1">Belongs to the CWC15 family.</text>
</comment>
<sequence>MSTAHRPTWNPARGADAGSAARFGAPRTAVSASALPRYKTMKHRQPGSVEPLSAEELKRKLEERERNPSAGAAGETPRIDAHPSAEQILDFSALDDAFVAGSALTALVDPADADDVALVQRGASRGASRGSAEPGDGADADVDAGFARGSREGARGGTTAAREDEEGADEEEDDEEDEEDETAELMRELERIKRERAAEAARAAAESDEIAHAEREEAILHGNPLVQAPGAGTASFTVKRRWDDDVIFRNQARKPEKKETTFVNDTLRTEFHRRFLNKYVK</sequence>
<evidence type="ECO:0000256" key="3">
    <source>
        <dbReference type="ARBA" id="ARBA00023187"/>
    </source>
</evidence>